<keyword evidence="3" id="KW-1133">Transmembrane helix</keyword>
<proteinExistence type="predicted"/>
<evidence type="ECO:0000256" key="3">
    <source>
        <dbReference type="SAM" id="Phobius"/>
    </source>
</evidence>
<dbReference type="Proteomes" id="UP000598217">
    <property type="component" value="Unassembled WGS sequence"/>
</dbReference>
<accession>A0ABR9HGM2</accession>
<dbReference type="InterPro" id="IPR029051">
    <property type="entry name" value="DUF4352"/>
</dbReference>
<comment type="caution">
    <text evidence="5">The sequence shown here is derived from an EMBL/GenBank/DDBJ whole genome shotgun (WGS) entry which is preliminary data.</text>
</comment>
<organism evidence="5 6">
    <name type="scientific">Nocardiopsis terrae</name>
    <dbReference type="NCBI Taxonomy" id="372655"/>
    <lineage>
        <taxon>Bacteria</taxon>
        <taxon>Bacillati</taxon>
        <taxon>Actinomycetota</taxon>
        <taxon>Actinomycetes</taxon>
        <taxon>Streptosporangiales</taxon>
        <taxon>Nocardiopsidaceae</taxon>
        <taxon>Nocardiopsis</taxon>
    </lineage>
</organism>
<protein>
    <recommendedName>
        <fullName evidence="4">DUF4352 domain-containing protein</fullName>
    </recommendedName>
</protein>
<keyword evidence="1" id="KW-0732">Signal</keyword>
<feature type="region of interest" description="Disordered" evidence="2">
    <location>
        <begin position="94"/>
        <end position="135"/>
    </location>
</feature>
<feature type="transmembrane region" description="Helical" evidence="3">
    <location>
        <begin position="75"/>
        <end position="95"/>
    </location>
</feature>
<keyword evidence="6" id="KW-1185">Reference proteome</keyword>
<dbReference type="Gene3D" id="2.60.40.1240">
    <property type="match status" value="1"/>
</dbReference>
<dbReference type="InterPro" id="IPR029050">
    <property type="entry name" value="Immunoprotect_excell_Ig-like"/>
</dbReference>
<feature type="region of interest" description="Disordered" evidence="2">
    <location>
        <begin position="1"/>
        <end position="68"/>
    </location>
</feature>
<evidence type="ECO:0000256" key="2">
    <source>
        <dbReference type="SAM" id="MobiDB-lite"/>
    </source>
</evidence>
<feature type="compositionally biased region" description="Acidic residues" evidence="2">
    <location>
        <begin position="111"/>
        <end position="124"/>
    </location>
</feature>
<reference evidence="5 6" key="1">
    <citation type="submission" date="2020-10" db="EMBL/GenBank/DDBJ databases">
        <title>Sequencing the genomes of 1000 actinobacteria strains.</title>
        <authorList>
            <person name="Klenk H.-P."/>
        </authorList>
    </citation>
    <scope>NUCLEOTIDE SEQUENCE [LARGE SCALE GENOMIC DNA]</scope>
    <source>
        <strain evidence="5 6">DSM 45157</strain>
    </source>
</reference>
<evidence type="ECO:0000259" key="4">
    <source>
        <dbReference type="Pfam" id="PF11611"/>
    </source>
</evidence>
<feature type="compositionally biased region" description="Low complexity" evidence="2">
    <location>
        <begin position="38"/>
        <end position="52"/>
    </location>
</feature>
<name>A0ABR9HGM2_9ACTN</name>
<dbReference type="EMBL" id="JADBDY010000001">
    <property type="protein sequence ID" value="MBE1458144.1"/>
    <property type="molecule type" value="Genomic_DNA"/>
</dbReference>
<feature type="domain" description="DUF4352" evidence="4">
    <location>
        <begin position="127"/>
        <end position="242"/>
    </location>
</feature>
<feature type="compositionally biased region" description="Pro residues" evidence="2">
    <location>
        <begin position="53"/>
        <end position="65"/>
    </location>
</feature>
<dbReference type="RefSeq" id="WP_225942416.1">
    <property type="nucleotide sequence ID" value="NZ_BMXJ01000003.1"/>
</dbReference>
<dbReference type="SUPFAM" id="SSF81995">
    <property type="entry name" value="beta-sandwich domain of Sec23/24"/>
    <property type="match status" value="1"/>
</dbReference>
<evidence type="ECO:0000313" key="6">
    <source>
        <dbReference type="Proteomes" id="UP000598217"/>
    </source>
</evidence>
<sequence>MSSMQGGPSQNDPQQHGPQQQGPPQGGGPPQYGPPQYGPQQYGPPLQGGPQQYGPPPQYWPPQAAPPKKRRKWPWILLAAAVIVLGMFACTAGGGQEAETTSGGEESIYGAEEEGSEEAAEGEETVGVGDTGEVGDWKVTVNSTETAGTFGGEFTEKQAQGEFVIVDLTVENGGSEATTFDSSALSLIDADGNSHSASTTLEADSFFLEQINPGNQATGRAAFDVPEGTEAVALEVSDIWSMEAPLEIRLD</sequence>
<keyword evidence="3" id="KW-0472">Membrane</keyword>
<feature type="compositionally biased region" description="Low complexity" evidence="2">
    <location>
        <begin position="13"/>
        <end position="23"/>
    </location>
</feature>
<gene>
    <name evidence="5" type="ORF">H4W79_002358</name>
</gene>
<keyword evidence="3" id="KW-0812">Transmembrane</keyword>
<evidence type="ECO:0000256" key="1">
    <source>
        <dbReference type="ARBA" id="ARBA00022729"/>
    </source>
</evidence>
<evidence type="ECO:0000313" key="5">
    <source>
        <dbReference type="EMBL" id="MBE1458144.1"/>
    </source>
</evidence>
<feature type="compositionally biased region" description="Polar residues" evidence="2">
    <location>
        <begin position="1"/>
        <end position="12"/>
    </location>
</feature>
<dbReference type="Pfam" id="PF11611">
    <property type="entry name" value="DUF4352"/>
    <property type="match status" value="1"/>
</dbReference>